<dbReference type="InterPro" id="IPR023195">
    <property type="entry name" value="Nict_dMeBzImd_PRibTrfase_N"/>
</dbReference>
<evidence type="ECO:0000256" key="9">
    <source>
        <dbReference type="ARBA" id="ARBA00047340"/>
    </source>
</evidence>
<sequence length="361" mass="38700">MGETRFLIDDILENKIKLEPVNKDAFAKMKKEWDRVSKPIDSFGAFENIHSKIAAIQGFESPDLYHMRLVVFCGDHGVVEEGVSQTSQDVTRICATNIGKGLTTAGTMAKSLGIDVVSVDVGINSPKEVPYTLNRRVKYGTCNFLKQPAMSVEEFCRAVQVGMDLAKESKEQGFTCLLVGEMGIGNTTSAAVMAGYLLDLNAEAVTGRGAGLDDEAFSKKRAVVSMALSMYSGLSPVEICSNFGGLELAAMTGMILGGALYKIPVILDGMLSMVSALVADRLLDNTKDYMIPSHISKEPVAMKLASKLSLEPVIDAKMAVGEGAGAVMVVPSLRLADVAFHDALKFGDSGVDQYENFSEAK</sequence>
<dbReference type="Gene3D" id="1.10.1610.10">
    <property type="match status" value="1"/>
</dbReference>
<evidence type="ECO:0000256" key="7">
    <source>
        <dbReference type="ARBA" id="ARBA00022679"/>
    </source>
</evidence>
<evidence type="ECO:0000256" key="5">
    <source>
        <dbReference type="ARBA" id="ARBA00022573"/>
    </source>
</evidence>
<accession>A0A1H7GF45</accession>
<keyword evidence="11" id="KW-1185">Reference proteome</keyword>
<evidence type="ECO:0000256" key="3">
    <source>
        <dbReference type="ARBA" id="ARBA00011991"/>
    </source>
</evidence>
<dbReference type="EMBL" id="FNZX01000004">
    <property type="protein sequence ID" value="SEK36127.1"/>
    <property type="molecule type" value="Genomic_DNA"/>
</dbReference>
<evidence type="ECO:0000256" key="1">
    <source>
        <dbReference type="ARBA" id="ARBA00005049"/>
    </source>
</evidence>
<dbReference type="GO" id="GO:0009236">
    <property type="term" value="P:cobalamin biosynthetic process"/>
    <property type="evidence" value="ECO:0007669"/>
    <property type="project" value="UniProtKB-KW"/>
</dbReference>
<evidence type="ECO:0000313" key="11">
    <source>
        <dbReference type="Proteomes" id="UP000182321"/>
    </source>
</evidence>
<evidence type="ECO:0000256" key="8">
    <source>
        <dbReference type="ARBA" id="ARBA00030686"/>
    </source>
</evidence>
<comment type="catalytic activity">
    <reaction evidence="9">
        <text>5,6-dimethylbenzimidazole + nicotinate beta-D-ribonucleotide = alpha-ribazole 5'-phosphate + nicotinate + H(+)</text>
        <dbReference type="Rhea" id="RHEA:11196"/>
        <dbReference type="ChEBI" id="CHEBI:15378"/>
        <dbReference type="ChEBI" id="CHEBI:15890"/>
        <dbReference type="ChEBI" id="CHEBI:32544"/>
        <dbReference type="ChEBI" id="CHEBI:57502"/>
        <dbReference type="ChEBI" id="CHEBI:57918"/>
        <dbReference type="EC" id="2.4.2.21"/>
    </reaction>
</comment>
<reference evidence="11" key="1">
    <citation type="submission" date="2016-10" db="EMBL/GenBank/DDBJ databases">
        <authorList>
            <person name="Varghese N."/>
        </authorList>
    </citation>
    <scope>NUCLEOTIDE SEQUENCE [LARGE SCALE GENOMIC DNA]</scope>
    <source>
        <strain evidence="11">ACV-9</strain>
    </source>
</reference>
<organism evidence="10 11">
    <name type="scientific">Pseudobutyrivibrio ruminis</name>
    <dbReference type="NCBI Taxonomy" id="46206"/>
    <lineage>
        <taxon>Bacteria</taxon>
        <taxon>Bacillati</taxon>
        <taxon>Bacillota</taxon>
        <taxon>Clostridia</taxon>
        <taxon>Lachnospirales</taxon>
        <taxon>Lachnospiraceae</taxon>
        <taxon>Pseudobutyrivibrio</taxon>
    </lineage>
</organism>
<evidence type="ECO:0000256" key="2">
    <source>
        <dbReference type="ARBA" id="ARBA00007110"/>
    </source>
</evidence>
<dbReference type="PANTHER" id="PTHR43463">
    <property type="entry name" value="NICOTINATE-NUCLEOTIDE--DIMETHYLBENZIMIDAZOLE PHOSPHORIBOSYLTRANSFERASE"/>
    <property type="match status" value="1"/>
</dbReference>
<keyword evidence="6 10" id="KW-0328">Glycosyltransferase</keyword>
<dbReference type="EC" id="2.4.2.21" evidence="3"/>
<dbReference type="GO" id="GO:0008939">
    <property type="term" value="F:nicotinate-nucleotide-dimethylbenzimidazole phosphoribosyltransferase activity"/>
    <property type="evidence" value="ECO:0007669"/>
    <property type="project" value="UniProtKB-EC"/>
</dbReference>
<comment type="similarity">
    <text evidence="2">Belongs to the CobT family.</text>
</comment>
<protein>
    <recommendedName>
        <fullName evidence="4">Nicotinate-nucleotide--dimethylbenzimidazole phosphoribosyltransferase</fullName>
        <ecNumber evidence="3">2.4.2.21</ecNumber>
    </recommendedName>
    <alternativeName>
        <fullName evidence="8">N(1)-alpha-phosphoribosyltransferase</fullName>
    </alternativeName>
</protein>
<dbReference type="SUPFAM" id="SSF52733">
    <property type="entry name" value="Nicotinate mononucleotide:5,6-dimethylbenzimidazole phosphoribosyltransferase (CobT)"/>
    <property type="match status" value="1"/>
</dbReference>
<evidence type="ECO:0000313" key="10">
    <source>
        <dbReference type="EMBL" id="SEK36127.1"/>
    </source>
</evidence>
<dbReference type="AlphaFoldDB" id="A0A1H7GF45"/>
<dbReference type="NCBIfam" id="NF000996">
    <property type="entry name" value="PRK00105.1"/>
    <property type="match status" value="1"/>
</dbReference>
<dbReference type="InterPro" id="IPR003200">
    <property type="entry name" value="Nict_dMeBzImd_PRibTrfase"/>
</dbReference>
<dbReference type="Pfam" id="PF02277">
    <property type="entry name" value="DBI_PRT"/>
    <property type="match status" value="1"/>
</dbReference>
<name>A0A1H7GF45_9FIRM</name>
<gene>
    <name evidence="10" type="ORF">SAMN02910377_00727</name>
</gene>
<dbReference type="Gene3D" id="3.40.50.10210">
    <property type="match status" value="1"/>
</dbReference>
<dbReference type="CDD" id="cd02439">
    <property type="entry name" value="DMB-PRT_CobT"/>
    <property type="match status" value="1"/>
</dbReference>
<dbReference type="RefSeq" id="WP_074789278.1">
    <property type="nucleotide sequence ID" value="NZ_FNZX01000004.1"/>
</dbReference>
<evidence type="ECO:0000256" key="4">
    <source>
        <dbReference type="ARBA" id="ARBA00015486"/>
    </source>
</evidence>
<dbReference type="PANTHER" id="PTHR43463:SF1">
    <property type="entry name" value="NICOTINATE-NUCLEOTIDE--DIMETHYLBENZIMIDAZOLE PHOSPHORIBOSYLTRANSFERASE"/>
    <property type="match status" value="1"/>
</dbReference>
<evidence type="ECO:0000256" key="6">
    <source>
        <dbReference type="ARBA" id="ARBA00022676"/>
    </source>
</evidence>
<dbReference type="Proteomes" id="UP000182321">
    <property type="component" value="Unassembled WGS sequence"/>
</dbReference>
<comment type="pathway">
    <text evidence="1">Nucleoside biosynthesis; alpha-ribazole biosynthesis; alpha-ribazole from 5,6-dimethylbenzimidazole: step 1/2.</text>
</comment>
<keyword evidence="7 10" id="KW-0808">Transferase</keyword>
<dbReference type="InterPro" id="IPR036087">
    <property type="entry name" value="Nict_dMeBzImd_PRibTrfase_sf"/>
</dbReference>
<proteinExistence type="inferred from homology"/>
<keyword evidence="5" id="KW-0169">Cobalamin biosynthesis</keyword>
<dbReference type="UniPathway" id="UPA00061">
    <property type="reaction ID" value="UER00516"/>
</dbReference>